<comment type="caution">
    <text evidence="1">The sequence shown here is derived from an EMBL/GenBank/DDBJ whole genome shotgun (WGS) entry which is preliminary data.</text>
</comment>
<protein>
    <submittedName>
        <fullName evidence="1">Uncharacterized protein</fullName>
    </submittedName>
</protein>
<dbReference type="AlphaFoldDB" id="A0A0P7ZIG4"/>
<dbReference type="EMBL" id="LKCM01000052">
    <property type="protein sequence ID" value="KPQ44830.1"/>
    <property type="molecule type" value="Genomic_DNA"/>
</dbReference>
<evidence type="ECO:0000313" key="2">
    <source>
        <dbReference type="Proteomes" id="UP000050360"/>
    </source>
</evidence>
<sequence>MSEMIKETIRKFTAKSFTERKLSFDELVDFPGYEDATKVAYYKNIAELSFAQGLV</sequence>
<reference evidence="1 2" key="1">
    <citation type="submission" date="2015-09" db="EMBL/GenBank/DDBJ databases">
        <title>A metagenomics-based metabolic model of nitrate-dependent anaerobic oxidation of methane by Methanoperedens-like archaea.</title>
        <authorList>
            <person name="Arshad A."/>
            <person name="Speth D.R."/>
            <person name="De Graaf R.M."/>
            <person name="Op Den Camp H.J."/>
            <person name="Jetten M.S."/>
            <person name="Welte C.U."/>
        </authorList>
    </citation>
    <scope>NUCLEOTIDE SEQUENCE [LARGE SCALE GENOMIC DNA]</scope>
</reference>
<dbReference type="Proteomes" id="UP000050360">
    <property type="component" value="Unassembled WGS sequence"/>
</dbReference>
<evidence type="ECO:0000313" key="1">
    <source>
        <dbReference type="EMBL" id="KPQ44830.1"/>
    </source>
</evidence>
<organism evidence="1 2">
    <name type="scientific">Candidatus Methanoperedens nitratireducens</name>
    <dbReference type="NCBI Taxonomy" id="1392998"/>
    <lineage>
        <taxon>Archaea</taxon>
        <taxon>Methanobacteriati</taxon>
        <taxon>Methanobacteriota</taxon>
        <taxon>Stenosarchaea group</taxon>
        <taxon>Methanomicrobia</taxon>
        <taxon>Methanosarcinales</taxon>
        <taxon>ANME-2 cluster</taxon>
        <taxon>Candidatus Methanoperedentaceae</taxon>
        <taxon>Candidatus Methanoperedens</taxon>
    </lineage>
</organism>
<name>A0A0P7ZIG4_9EURY</name>
<proteinExistence type="predicted"/>
<accession>A0A0P7ZIG4</accession>
<gene>
    <name evidence="1" type="ORF">MPEBLZ_00588</name>
</gene>